<dbReference type="EMBL" id="MCOG01000171">
    <property type="protein sequence ID" value="ORY31108.1"/>
    <property type="molecule type" value="Genomic_DNA"/>
</dbReference>
<evidence type="ECO:0000313" key="3">
    <source>
        <dbReference type="Proteomes" id="UP000193920"/>
    </source>
</evidence>
<reference evidence="2 3" key="1">
    <citation type="submission" date="2016-08" db="EMBL/GenBank/DDBJ databases">
        <title>A Parts List for Fungal Cellulosomes Revealed by Comparative Genomics.</title>
        <authorList>
            <consortium name="DOE Joint Genome Institute"/>
            <person name="Haitjema C.H."/>
            <person name="Gilmore S.P."/>
            <person name="Henske J.K."/>
            <person name="Solomon K.V."/>
            <person name="De Groot R."/>
            <person name="Kuo A."/>
            <person name="Mondo S.J."/>
            <person name="Salamov A.A."/>
            <person name="Labutti K."/>
            <person name="Zhao Z."/>
            <person name="Chiniquy J."/>
            <person name="Barry K."/>
            <person name="Brewer H.M."/>
            <person name="Purvine S.O."/>
            <person name="Wright A.T."/>
            <person name="Boxma B."/>
            <person name="Van Alen T."/>
            <person name="Hackstein J.H."/>
            <person name="Baker S.E."/>
            <person name="Grigoriev I.V."/>
            <person name="O'Malley M.A."/>
        </authorList>
    </citation>
    <scope>NUCLEOTIDE SEQUENCE [LARGE SCALE GENOMIC DNA]</scope>
    <source>
        <strain evidence="2 3">G1</strain>
    </source>
</reference>
<gene>
    <name evidence="2" type="ORF">LY90DRAFT_673724</name>
</gene>
<dbReference type="AlphaFoldDB" id="A0A1Y2B8D3"/>
<accession>A0A1Y2B8D3</accession>
<dbReference type="Proteomes" id="UP000193920">
    <property type="component" value="Unassembled WGS sequence"/>
</dbReference>
<comment type="caution">
    <text evidence="2">The sequence shown here is derived from an EMBL/GenBank/DDBJ whole genome shotgun (WGS) entry which is preliminary data.</text>
</comment>
<keyword evidence="1" id="KW-0175">Coiled coil</keyword>
<evidence type="ECO:0000256" key="1">
    <source>
        <dbReference type="SAM" id="Coils"/>
    </source>
</evidence>
<proteinExistence type="predicted"/>
<protein>
    <submittedName>
        <fullName evidence="2">Uncharacterized protein</fullName>
    </submittedName>
</protein>
<feature type="coiled-coil region" evidence="1">
    <location>
        <begin position="96"/>
        <end position="173"/>
    </location>
</feature>
<evidence type="ECO:0000313" key="2">
    <source>
        <dbReference type="EMBL" id="ORY31108.1"/>
    </source>
</evidence>
<dbReference type="OrthoDB" id="2562743at2759"/>
<dbReference type="STRING" id="1754190.A0A1Y2B8D3"/>
<keyword evidence="3" id="KW-1185">Reference proteome</keyword>
<organism evidence="2 3">
    <name type="scientific">Neocallimastix californiae</name>
    <dbReference type="NCBI Taxonomy" id="1754190"/>
    <lineage>
        <taxon>Eukaryota</taxon>
        <taxon>Fungi</taxon>
        <taxon>Fungi incertae sedis</taxon>
        <taxon>Chytridiomycota</taxon>
        <taxon>Chytridiomycota incertae sedis</taxon>
        <taxon>Neocallimastigomycetes</taxon>
        <taxon>Neocallimastigales</taxon>
        <taxon>Neocallimastigaceae</taxon>
        <taxon>Neocallimastix</taxon>
    </lineage>
</organism>
<name>A0A1Y2B8D3_9FUNG</name>
<sequence length="233" mass="26955">MSATIANNIPMQQMPYYPQAPNNMQMQYYPQAPNNMQMQYYPPMPYQQMPNNMEQPPKYTPMNNMEQPPMYTPTSNMEQRSMNSLMNSEGESRDQIKEVKEAIQASEDALMHLEKAKKNLKKANNWGIVDILGGDLITTLVKQDKISNARRHMKAAQDALKKLEDEIKDVKDFHIPNDEFLTLADFFFDGLFADIMVQSKISKAREKCNRAITDVVEIKKNLVLRLNKLESEK</sequence>